<proteinExistence type="predicted"/>
<evidence type="ECO:0000313" key="2">
    <source>
        <dbReference type="EMBL" id="RZU61166.1"/>
    </source>
</evidence>
<protein>
    <recommendedName>
        <fullName evidence="1">DUF402 domain-containing protein</fullName>
    </recommendedName>
</protein>
<name>A0A4V2G9P6_9MICC</name>
<feature type="domain" description="DUF402" evidence="1">
    <location>
        <begin position="78"/>
        <end position="195"/>
    </location>
</feature>
<gene>
    <name evidence="2" type="ORF">EV380_0723</name>
</gene>
<dbReference type="Gene3D" id="2.40.380.10">
    <property type="entry name" value="FomD-like"/>
    <property type="match status" value="1"/>
</dbReference>
<dbReference type="EMBL" id="SHLA01000001">
    <property type="protein sequence ID" value="RZU61166.1"/>
    <property type="molecule type" value="Genomic_DNA"/>
</dbReference>
<dbReference type="SUPFAM" id="SSF159234">
    <property type="entry name" value="FomD-like"/>
    <property type="match status" value="1"/>
</dbReference>
<organism evidence="2 3">
    <name type="scientific">Zhihengliuella halotolerans</name>
    <dbReference type="NCBI Taxonomy" id="370736"/>
    <lineage>
        <taxon>Bacteria</taxon>
        <taxon>Bacillati</taxon>
        <taxon>Actinomycetota</taxon>
        <taxon>Actinomycetes</taxon>
        <taxon>Micrococcales</taxon>
        <taxon>Micrococcaceae</taxon>
        <taxon>Zhihengliuella</taxon>
    </lineage>
</organism>
<dbReference type="InterPro" id="IPR007295">
    <property type="entry name" value="DUF402"/>
</dbReference>
<accession>A0A4V2G9P6</accession>
<dbReference type="Pfam" id="PF04167">
    <property type="entry name" value="DUF402"/>
    <property type="match status" value="1"/>
</dbReference>
<dbReference type="InterPro" id="IPR035930">
    <property type="entry name" value="FomD-like_sf"/>
</dbReference>
<dbReference type="AlphaFoldDB" id="A0A4V2G9P6"/>
<sequence length="226" mass="23678">MSWPRARIPAPFPADVGPAPEGIAPGDLVVARAWKYDAAPHWVVPGVYLGSDAAGHWIFQAGGAFVARPGAGFFAASDAVCLVPHQDGSASGAAGTGVSTREWVATFYDEGHPAGMRVYVDVSTAICWRRLAPAGWELNSVDMDLDVVRTAGAEDFIDDEDEFTEHSAVFGYPEQLAGSLRAAADELLAAARAGEGVFAAAERTTVTHAAQGWFDAARAAPSSNPH</sequence>
<evidence type="ECO:0000313" key="3">
    <source>
        <dbReference type="Proteomes" id="UP000292685"/>
    </source>
</evidence>
<keyword evidence="3" id="KW-1185">Reference proteome</keyword>
<evidence type="ECO:0000259" key="1">
    <source>
        <dbReference type="Pfam" id="PF04167"/>
    </source>
</evidence>
<reference evidence="2 3" key="1">
    <citation type="submission" date="2019-02" db="EMBL/GenBank/DDBJ databases">
        <title>Sequencing the genomes of 1000 actinobacteria strains.</title>
        <authorList>
            <person name="Klenk H.-P."/>
        </authorList>
    </citation>
    <scope>NUCLEOTIDE SEQUENCE [LARGE SCALE GENOMIC DNA]</scope>
    <source>
        <strain evidence="2 3">DSM 17364</strain>
    </source>
</reference>
<dbReference type="Proteomes" id="UP000292685">
    <property type="component" value="Unassembled WGS sequence"/>
</dbReference>
<comment type="caution">
    <text evidence="2">The sequence shown here is derived from an EMBL/GenBank/DDBJ whole genome shotgun (WGS) entry which is preliminary data.</text>
</comment>